<feature type="compositionally biased region" description="Polar residues" evidence="1">
    <location>
        <begin position="94"/>
        <end position="103"/>
    </location>
</feature>
<evidence type="ECO:0000313" key="2">
    <source>
        <dbReference type="EMBL" id="GFO39664.1"/>
    </source>
</evidence>
<reference evidence="2 3" key="1">
    <citation type="journal article" date="2021" name="Elife">
        <title>Chloroplast acquisition without the gene transfer in kleptoplastic sea slugs, Plakobranchus ocellatus.</title>
        <authorList>
            <person name="Maeda T."/>
            <person name="Takahashi S."/>
            <person name="Yoshida T."/>
            <person name="Shimamura S."/>
            <person name="Takaki Y."/>
            <person name="Nagai Y."/>
            <person name="Toyoda A."/>
            <person name="Suzuki Y."/>
            <person name="Arimoto A."/>
            <person name="Ishii H."/>
            <person name="Satoh N."/>
            <person name="Nishiyama T."/>
            <person name="Hasebe M."/>
            <person name="Maruyama T."/>
            <person name="Minagawa J."/>
            <person name="Obokata J."/>
            <person name="Shigenobu S."/>
        </authorList>
    </citation>
    <scope>NUCLEOTIDE SEQUENCE [LARGE SCALE GENOMIC DNA]</scope>
</reference>
<comment type="caution">
    <text evidence="2">The sequence shown here is derived from an EMBL/GenBank/DDBJ whole genome shotgun (WGS) entry which is preliminary data.</text>
</comment>
<protein>
    <submittedName>
        <fullName evidence="2">Uncharacterized protein</fullName>
    </submittedName>
</protein>
<feature type="region of interest" description="Disordered" evidence="1">
    <location>
        <begin position="75"/>
        <end position="103"/>
    </location>
</feature>
<organism evidence="2 3">
    <name type="scientific">Plakobranchus ocellatus</name>
    <dbReference type="NCBI Taxonomy" id="259542"/>
    <lineage>
        <taxon>Eukaryota</taxon>
        <taxon>Metazoa</taxon>
        <taxon>Spiralia</taxon>
        <taxon>Lophotrochozoa</taxon>
        <taxon>Mollusca</taxon>
        <taxon>Gastropoda</taxon>
        <taxon>Heterobranchia</taxon>
        <taxon>Euthyneura</taxon>
        <taxon>Panpulmonata</taxon>
        <taxon>Sacoglossa</taxon>
        <taxon>Placobranchoidea</taxon>
        <taxon>Plakobranchidae</taxon>
        <taxon>Plakobranchus</taxon>
    </lineage>
</organism>
<dbReference type="AlphaFoldDB" id="A0AAV4D668"/>
<sequence>MFSLSGVEDFAFWRIRFAAVLIKSFYKVFANKLRETKETNFQLQNWEESRENRGKVPESLDFSEASPLQFDNFHYSRQSEQDKEVETPDETYSDSENSPDNNT</sequence>
<feature type="compositionally biased region" description="Basic and acidic residues" evidence="1">
    <location>
        <begin position="77"/>
        <end position="86"/>
    </location>
</feature>
<dbReference type="Proteomes" id="UP000735302">
    <property type="component" value="Unassembled WGS sequence"/>
</dbReference>
<evidence type="ECO:0000313" key="3">
    <source>
        <dbReference type="Proteomes" id="UP000735302"/>
    </source>
</evidence>
<dbReference type="EMBL" id="BLXT01007504">
    <property type="protein sequence ID" value="GFO39664.1"/>
    <property type="molecule type" value="Genomic_DNA"/>
</dbReference>
<gene>
    <name evidence="2" type="ORF">PoB_006616900</name>
</gene>
<accession>A0AAV4D668</accession>
<name>A0AAV4D668_9GAST</name>
<evidence type="ECO:0000256" key="1">
    <source>
        <dbReference type="SAM" id="MobiDB-lite"/>
    </source>
</evidence>
<proteinExistence type="predicted"/>
<keyword evidence="3" id="KW-1185">Reference proteome</keyword>